<accession>A0ABW0YV13</accession>
<dbReference type="PANTHER" id="PTHR43798">
    <property type="entry name" value="MONOACYLGLYCEROL LIPASE"/>
    <property type="match status" value="1"/>
</dbReference>
<comment type="caution">
    <text evidence="2">The sequence shown here is derived from an EMBL/GenBank/DDBJ whole genome shotgun (WGS) entry which is preliminary data.</text>
</comment>
<reference evidence="3" key="1">
    <citation type="journal article" date="2019" name="Int. J. Syst. Evol. Microbiol.">
        <title>The Global Catalogue of Microorganisms (GCM) 10K type strain sequencing project: providing services to taxonomists for standard genome sequencing and annotation.</title>
        <authorList>
            <consortium name="The Broad Institute Genomics Platform"/>
            <consortium name="The Broad Institute Genome Sequencing Center for Infectious Disease"/>
            <person name="Wu L."/>
            <person name="Ma J."/>
        </authorList>
    </citation>
    <scope>NUCLEOTIDE SEQUENCE [LARGE SCALE GENOMIC DNA]</scope>
    <source>
        <strain evidence="3">CGMCC 4.7304</strain>
    </source>
</reference>
<dbReference type="Pfam" id="PF00561">
    <property type="entry name" value="Abhydrolase_1"/>
    <property type="match status" value="1"/>
</dbReference>
<dbReference type="EMBL" id="JBHSPB010000001">
    <property type="protein sequence ID" value="MFC5719089.1"/>
    <property type="molecule type" value="Genomic_DNA"/>
</dbReference>
<dbReference type="InterPro" id="IPR029058">
    <property type="entry name" value="AB_hydrolase_fold"/>
</dbReference>
<evidence type="ECO:0000313" key="2">
    <source>
        <dbReference type="EMBL" id="MFC5719089.1"/>
    </source>
</evidence>
<keyword evidence="2" id="KW-0378">Hydrolase</keyword>
<gene>
    <name evidence="2" type="ORF">ACFP1Z_02680</name>
</gene>
<dbReference type="RefSeq" id="WP_390314069.1">
    <property type="nucleotide sequence ID" value="NZ_JBHSPB010000001.1"/>
</dbReference>
<dbReference type="GO" id="GO:0016787">
    <property type="term" value="F:hydrolase activity"/>
    <property type="evidence" value="ECO:0007669"/>
    <property type="project" value="UniProtKB-KW"/>
</dbReference>
<dbReference type="Proteomes" id="UP001596083">
    <property type="component" value="Unassembled WGS sequence"/>
</dbReference>
<dbReference type="SUPFAM" id="SSF53474">
    <property type="entry name" value="alpha/beta-Hydrolases"/>
    <property type="match status" value="1"/>
</dbReference>
<proteinExistence type="predicted"/>
<name>A0ABW0YV13_9ACTN</name>
<dbReference type="InterPro" id="IPR050266">
    <property type="entry name" value="AB_hydrolase_sf"/>
</dbReference>
<keyword evidence="3" id="KW-1185">Reference proteome</keyword>
<organism evidence="2 3">
    <name type="scientific">Streptomyces gamaensis</name>
    <dbReference type="NCBI Taxonomy" id="1763542"/>
    <lineage>
        <taxon>Bacteria</taxon>
        <taxon>Bacillati</taxon>
        <taxon>Actinomycetota</taxon>
        <taxon>Actinomycetes</taxon>
        <taxon>Kitasatosporales</taxon>
        <taxon>Streptomycetaceae</taxon>
        <taxon>Streptomyces</taxon>
    </lineage>
</organism>
<dbReference type="PRINTS" id="PR00111">
    <property type="entry name" value="ABHYDROLASE"/>
</dbReference>
<protein>
    <submittedName>
        <fullName evidence="2">Alpha/beta fold hydrolase</fullName>
    </submittedName>
</protein>
<evidence type="ECO:0000259" key="1">
    <source>
        <dbReference type="Pfam" id="PF00561"/>
    </source>
</evidence>
<dbReference type="PANTHER" id="PTHR43798:SF33">
    <property type="entry name" value="HYDROLASE, PUTATIVE (AFU_ORTHOLOGUE AFUA_2G14860)-RELATED"/>
    <property type="match status" value="1"/>
</dbReference>
<dbReference type="InterPro" id="IPR000073">
    <property type="entry name" value="AB_hydrolase_1"/>
</dbReference>
<dbReference type="PRINTS" id="PR00412">
    <property type="entry name" value="EPOXHYDRLASE"/>
</dbReference>
<feature type="domain" description="AB hydrolase-1" evidence="1">
    <location>
        <begin position="22"/>
        <end position="249"/>
    </location>
</feature>
<evidence type="ECO:0000313" key="3">
    <source>
        <dbReference type="Proteomes" id="UP001596083"/>
    </source>
</evidence>
<dbReference type="InterPro" id="IPR000639">
    <property type="entry name" value="Epox_hydrolase-like"/>
</dbReference>
<dbReference type="Gene3D" id="3.40.50.1820">
    <property type="entry name" value="alpha/beta hydrolase"/>
    <property type="match status" value="1"/>
</dbReference>
<sequence length="265" mass="27264">MTNQPNTTTLPPLSTAVHGAGPALLLAHGAGGSIAGNYAPILPALAEGHTVIAPDYPGSGATPRAALTLNGLADALVAAADEAGVQTFTLLGYSLGTLVSVRTAARHPERVRGLVLTAGLARPDNRTRAVLALWQKLLTDRPDPDAFAALTALVGFSDDFFNAMAPQQADTFLRLLAHDIPAGAAEQAAVVAAGDTTGDLAGITVPTLVIAPTRDTLVTPGNSRVLAEGIPGAEYAEIATGHVVMAERPEEWQKLILDFLARHGL</sequence>